<protein>
    <submittedName>
        <fullName evidence="1">Uncharacterized protein</fullName>
    </submittedName>
</protein>
<proteinExistence type="predicted"/>
<accession>A0A1Q9ES02</accession>
<gene>
    <name evidence="1" type="ORF">AK812_SmicGene6144</name>
</gene>
<comment type="caution">
    <text evidence="1">The sequence shown here is derived from an EMBL/GenBank/DDBJ whole genome shotgun (WGS) entry which is preliminary data.</text>
</comment>
<keyword evidence="2" id="KW-1185">Reference proteome</keyword>
<evidence type="ECO:0000313" key="1">
    <source>
        <dbReference type="EMBL" id="OLQ10201.1"/>
    </source>
</evidence>
<dbReference type="OrthoDB" id="415175at2759"/>
<reference evidence="1 2" key="1">
    <citation type="submission" date="2016-02" db="EMBL/GenBank/DDBJ databases">
        <title>Genome analysis of coral dinoflagellate symbionts highlights evolutionary adaptations to a symbiotic lifestyle.</title>
        <authorList>
            <person name="Aranda M."/>
            <person name="Li Y."/>
            <person name="Liew Y.J."/>
            <person name="Baumgarten S."/>
            <person name="Simakov O."/>
            <person name="Wilson M."/>
            <person name="Piel J."/>
            <person name="Ashoor H."/>
            <person name="Bougouffa S."/>
            <person name="Bajic V.B."/>
            <person name="Ryu T."/>
            <person name="Ravasi T."/>
            <person name="Bayer T."/>
            <person name="Micklem G."/>
            <person name="Kim H."/>
            <person name="Bhak J."/>
            <person name="Lajeunesse T.C."/>
            <person name="Voolstra C.R."/>
        </authorList>
    </citation>
    <scope>NUCLEOTIDE SEQUENCE [LARGE SCALE GENOMIC DNA]</scope>
    <source>
        <strain evidence="1 2">CCMP2467</strain>
    </source>
</reference>
<dbReference type="AlphaFoldDB" id="A0A1Q9ES02"/>
<name>A0A1Q9ES02_SYMMI</name>
<evidence type="ECO:0000313" key="2">
    <source>
        <dbReference type="Proteomes" id="UP000186817"/>
    </source>
</evidence>
<organism evidence="1 2">
    <name type="scientific">Symbiodinium microadriaticum</name>
    <name type="common">Dinoflagellate</name>
    <name type="synonym">Zooxanthella microadriatica</name>
    <dbReference type="NCBI Taxonomy" id="2951"/>
    <lineage>
        <taxon>Eukaryota</taxon>
        <taxon>Sar</taxon>
        <taxon>Alveolata</taxon>
        <taxon>Dinophyceae</taxon>
        <taxon>Suessiales</taxon>
        <taxon>Symbiodiniaceae</taxon>
        <taxon>Symbiodinium</taxon>
    </lineage>
</organism>
<sequence>MTTGGASAWLEALTDSFQSDNFFLLRGDTTAVMISKGSRPGSSWADLIFAALIRRILDRRDQLRAACDEVPSPLTLPYDGAKCLDPCPSGGDEISISEVVWADDLAIPRLTEPPQAAKALGFEAGILTDAFKEFGFSLSFGPHKTAGLLTLRGAGSRKAKRFVFGPQGLRGSVPVLLDAPPSVSLPLVDCYRHLGCQQGPAGSLRSEIQYRIAQARATFSEARRKVYKNPRVTANRKGVKRWEDQRIDASTCFSLLGLPSPGPDELWAVLRADRPHASLLQEDMRWLHAWTWNTTGNTCLACGKQFSSTGRLRRHLYAKDKCIKSWGSFQPDGAQPRVGCSHSQAPPHQLSGVFDSTAAAGVNTEVAWGLLQDLRSRESVEEEDVWEAVTSYVEPLDVLRATVKAWASLDDADHLRRATADNILLLLDVELLADHAQPKSMARAFPQDNPPAWADPGKAAFVITGDAVTFKLMPPPTARLDFAGPTSMRLREAIAYSTWLESGCALLARALETSRTNPVVLACPALDSALGPASNWLKKAGFHIDASGLASPKG</sequence>
<dbReference type="EMBL" id="LSRX01000082">
    <property type="protein sequence ID" value="OLQ10201.1"/>
    <property type="molecule type" value="Genomic_DNA"/>
</dbReference>
<dbReference type="Proteomes" id="UP000186817">
    <property type="component" value="Unassembled WGS sequence"/>
</dbReference>